<gene>
    <name evidence="6" type="ORF">ORV05_28930</name>
</gene>
<dbReference type="PROSITE" id="PS00893">
    <property type="entry name" value="NUDIX_BOX"/>
    <property type="match status" value="1"/>
</dbReference>
<keyword evidence="7" id="KW-1185">Reference proteome</keyword>
<organism evidence="6 7">
    <name type="scientific">Amycolatopsis cynarae</name>
    <dbReference type="NCBI Taxonomy" id="2995223"/>
    <lineage>
        <taxon>Bacteria</taxon>
        <taxon>Bacillati</taxon>
        <taxon>Actinomycetota</taxon>
        <taxon>Actinomycetes</taxon>
        <taxon>Pseudonocardiales</taxon>
        <taxon>Pseudonocardiaceae</taxon>
        <taxon>Amycolatopsis</taxon>
    </lineage>
</organism>
<comment type="similarity">
    <text evidence="2 4">Belongs to the Nudix hydrolase family.</text>
</comment>
<dbReference type="InterPro" id="IPR000086">
    <property type="entry name" value="NUDIX_hydrolase_dom"/>
</dbReference>
<accession>A0ABY7AY26</accession>
<dbReference type="InterPro" id="IPR015797">
    <property type="entry name" value="NUDIX_hydrolase-like_dom_sf"/>
</dbReference>
<dbReference type="EMBL" id="CP113836">
    <property type="protein sequence ID" value="WAL64920.1"/>
    <property type="molecule type" value="Genomic_DNA"/>
</dbReference>
<evidence type="ECO:0000313" key="7">
    <source>
        <dbReference type="Proteomes" id="UP001163203"/>
    </source>
</evidence>
<proteinExistence type="inferred from homology"/>
<dbReference type="PANTHER" id="PTHR43046">
    <property type="entry name" value="GDP-MANNOSE MANNOSYL HYDROLASE"/>
    <property type="match status" value="1"/>
</dbReference>
<dbReference type="RefSeq" id="WP_268755139.1">
    <property type="nucleotide sequence ID" value="NZ_CP113836.1"/>
</dbReference>
<keyword evidence="3 4" id="KW-0378">Hydrolase</keyword>
<evidence type="ECO:0000313" key="6">
    <source>
        <dbReference type="EMBL" id="WAL64920.1"/>
    </source>
</evidence>
<protein>
    <submittedName>
        <fullName evidence="6">NUDIX domain-containing protein</fullName>
    </submittedName>
</protein>
<evidence type="ECO:0000259" key="5">
    <source>
        <dbReference type="PROSITE" id="PS51462"/>
    </source>
</evidence>
<evidence type="ECO:0000256" key="1">
    <source>
        <dbReference type="ARBA" id="ARBA00001946"/>
    </source>
</evidence>
<evidence type="ECO:0000256" key="3">
    <source>
        <dbReference type="ARBA" id="ARBA00022801"/>
    </source>
</evidence>
<evidence type="ECO:0000256" key="2">
    <source>
        <dbReference type="ARBA" id="ARBA00005582"/>
    </source>
</evidence>
<dbReference type="SUPFAM" id="SSF55811">
    <property type="entry name" value="Nudix"/>
    <property type="match status" value="1"/>
</dbReference>
<dbReference type="PRINTS" id="PR00502">
    <property type="entry name" value="NUDIXFAMILY"/>
</dbReference>
<evidence type="ECO:0000256" key="4">
    <source>
        <dbReference type="RuleBase" id="RU003476"/>
    </source>
</evidence>
<dbReference type="InterPro" id="IPR020476">
    <property type="entry name" value="Nudix_hydrolase"/>
</dbReference>
<feature type="domain" description="Nudix hydrolase" evidence="5">
    <location>
        <begin position="17"/>
        <end position="148"/>
    </location>
</feature>
<reference evidence="6" key="1">
    <citation type="submission" date="2022-11" db="EMBL/GenBank/DDBJ databases">
        <authorList>
            <person name="Mo P."/>
        </authorList>
    </citation>
    <scope>NUCLEOTIDE SEQUENCE</scope>
    <source>
        <strain evidence="6">HUAS 11-8</strain>
    </source>
</reference>
<comment type="cofactor">
    <cofactor evidence="1">
        <name>Mg(2+)</name>
        <dbReference type="ChEBI" id="CHEBI:18420"/>
    </cofactor>
</comment>
<dbReference type="InterPro" id="IPR020084">
    <property type="entry name" value="NUDIX_hydrolase_CS"/>
</dbReference>
<dbReference type="PANTHER" id="PTHR43046:SF16">
    <property type="entry name" value="ADP-RIBOSE PYROPHOSPHATASE YJHB-RELATED"/>
    <property type="match status" value="1"/>
</dbReference>
<dbReference type="Proteomes" id="UP001163203">
    <property type="component" value="Chromosome"/>
</dbReference>
<dbReference type="PROSITE" id="PS51462">
    <property type="entry name" value="NUDIX"/>
    <property type="match status" value="1"/>
</dbReference>
<dbReference type="Pfam" id="PF00293">
    <property type="entry name" value="NUDIX"/>
    <property type="match status" value="1"/>
</dbReference>
<sequence>MARTDYYDDPTAPRPNSIVAAASAIVTNAEGHILVHRRTDNDLWALPGGGMDFGESIADTVIREVYEETGLHVQPRHVIAVYSDPKHVFAYTDGEVRQEFSVCIACDLVGGTLRISDESRELKFADPDEVLNLNMHPRIRARVLDYLNGVIGGLNPGATR</sequence>
<name>A0ABY7AY26_9PSEU</name>
<dbReference type="Gene3D" id="3.90.79.10">
    <property type="entry name" value="Nucleoside Triphosphate Pyrophosphohydrolase"/>
    <property type="match status" value="1"/>
</dbReference>